<feature type="chain" id="PRO_5041325128" description="Peptidase S1 domain-containing protein" evidence="2">
    <location>
        <begin position="22"/>
        <end position="259"/>
    </location>
</feature>
<dbReference type="InterPro" id="IPR043504">
    <property type="entry name" value="Peptidase_S1_PA_chymotrypsin"/>
</dbReference>
<keyword evidence="1" id="KW-1015">Disulfide bond</keyword>
<organism evidence="4 5">
    <name type="scientific">Zophobas morio</name>
    <dbReference type="NCBI Taxonomy" id="2755281"/>
    <lineage>
        <taxon>Eukaryota</taxon>
        <taxon>Metazoa</taxon>
        <taxon>Ecdysozoa</taxon>
        <taxon>Arthropoda</taxon>
        <taxon>Hexapoda</taxon>
        <taxon>Insecta</taxon>
        <taxon>Pterygota</taxon>
        <taxon>Neoptera</taxon>
        <taxon>Endopterygota</taxon>
        <taxon>Coleoptera</taxon>
        <taxon>Polyphaga</taxon>
        <taxon>Cucujiformia</taxon>
        <taxon>Tenebrionidae</taxon>
        <taxon>Zophobas</taxon>
    </lineage>
</organism>
<name>A0AA38IKC2_9CUCU</name>
<gene>
    <name evidence="4" type="ORF">Zmor_015484</name>
</gene>
<dbReference type="InterPro" id="IPR033116">
    <property type="entry name" value="TRYPSIN_SER"/>
</dbReference>
<keyword evidence="5" id="KW-1185">Reference proteome</keyword>
<dbReference type="InterPro" id="IPR001314">
    <property type="entry name" value="Peptidase_S1A"/>
</dbReference>
<dbReference type="PROSITE" id="PS00135">
    <property type="entry name" value="TRYPSIN_SER"/>
    <property type="match status" value="1"/>
</dbReference>
<dbReference type="CDD" id="cd00190">
    <property type="entry name" value="Tryp_SPc"/>
    <property type="match status" value="1"/>
</dbReference>
<keyword evidence="2" id="KW-0732">Signal</keyword>
<dbReference type="Pfam" id="PF00089">
    <property type="entry name" value="Trypsin"/>
    <property type="match status" value="1"/>
</dbReference>
<evidence type="ECO:0000256" key="2">
    <source>
        <dbReference type="SAM" id="SignalP"/>
    </source>
</evidence>
<dbReference type="GO" id="GO:0006508">
    <property type="term" value="P:proteolysis"/>
    <property type="evidence" value="ECO:0007669"/>
    <property type="project" value="InterPro"/>
</dbReference>
<evidence type="ECO:0000313" key="5">
    <source>
        <dbReference type="Proteomes" id="UP001168821"/>
    </source>
</evidence>
<evidence type="ECO:0000259" key="3">
    <source>
        <dbReference type="PROSITE" id="PS50240"/>
    </source>
</evidence>
<dbReference type="AlphaFoldDB" id="A0AA38IKC2"/>
<dbReference type="Proteomes" id="UP001168821">
    <property type="component" value="Unassembled WGS sequence"/>
</dbReference>
<sequence length="259" mass="27951">MKFFGFIVIYVLSASLSSVLSRSTRIIGGTNARAGEFPFAAAVHIHTSDGQYLCGGALVNNQWVLTAAQCCEDALRFTIVLGINNLQDNGPNRLTVAAEEYILAPGYDAFTLQHDIGLIKLRMPIEYTNYIQPILLPTAPVNDYTAVVAIGWGQTSDDEAATVSDLNRVTITTLSNEECRLTYGAAIIDDMVCAEGNYNQGTCNGDSGSPLIQYALNQKATVVAVSSFFSGNGCESTDPSGFTRTYPYVDWIKSVTDIL</sequence>
<dbReference type="Gene3D" id="2.40.10.10">
    <property type="entry name" value="Trypsin-like serine proteases"/>
    <property type="match status" value="2"/>
</dbReference>
<dbReference type="PANTHER" id="PTHR24260:SF136">
    <property type="entry name" value="GH08193P-RELATED"/>
    <property type="match status" value="1"/>
</dbReference>
<feature type="signal peptide" evidence="2">
    <location>
        <begin position="1"/>
        <end position="21"/>
    </location>
</feature>
<dbReference type="PANTHER" id="PTHR24260">
    <property type="match status" value="1"/>
</dbReference>
<dbReference type="PRINTS" id="PR00722">
    <property type="entry name" value="CHYMOTRYPSIN"/>
</dbReference>
<protein>
    <recommendedName>
        <fullName evidence="3">Peptidase S1 domain-containing protein</fullName>
    </recommendedName>
</protein>
<dbReference type="PROSITE" id="PS50240">
    <property type="entry name" value="TRYPSIN_DOM"/>
    <property type="match status" value="1"/>
</dbReference>
<dbReference type="InterPro" id="IPR009003">
    <property type="entry name" value="Peptidase_S1_PA"/>
</dbReference>
<dbReference type="SUPFAM" id="SSF50494">
    <property type="entry name" value="Trypsin-like serine proteases"/>
    <property type="match status" value="1"/>
</dbReference>
<accession>A0AA38IKC2</accession>
<dbReference type="FunFam" id="2.40.10.10:FF:000068">
    <property type="entry name" value="transmembrane protease serine 2"/>
    <property type="match status" value="1"/>
</dbReference>
<dbReference type="EMBL" id="JALNTZ010000004">
    <property type="protein sequence ID" value="KAJ3656404.1"/>
    <property type="molecule type" value="Genomic_DNA"/>
</dbReference>
<evidence type="ECO:0000256" key="1">
    <source>
        <dbReference type="ARBA" id="ARBA00023157"/>
    </source>
</evidence>
<dbReference type="GO" id="GO:0004252">
    <property type="term" value="F:serine-type endopeptidase activity"/>
    <property type="evidence" value="ECO:0007669"/>
    <property type="project" value="InterPro"/>
</dbReference>
<dbReference type="SMART" id="SM00020">
    <property type="entry name" value="Tryp_SPc"/>
    <property type="match status" value="1"/>
</dbReference>
<dbReference type="InterPro" id="IPR001254">
    <property type="entry name" value="Trypsin_dom"/>
</dbReference>
<dbReference type="InterPro" id="IPR051333">
    <property type="entry name" value="CLIP_Serine_Protease"/>
</dbReference>
<comment type="caution">
    <text evidence="4">The sequence shown here is derived from an EMBL/GenBank/DDBJ whole genome shotgun (WGS) entry which is preliminary data.</text>
</comment>
<proteinExistence type="predicted"/>
<evidence type="ECO:0000313" key="4">
    <source>
        <dbReference type="EMBL" id="KAJ3656404.1"/>
    </source>
</evidence>
<feature type="domain" description="Peptidase S1" evidence="3">
    <location>
        <begin position="26"/>
        <end position="257"/>
    </location>
</feature>
<reference evidence="4" key="1">
    <citation type="journal article" date="2023" name="G3 (Bethesda)">
        <title>Whole genome assemblies of Zophobas morio and Tenebrio molitor.</title>
        <authorList>
            <person name="Kaur S."/>
            <person name="Stinson S.A."/>
            <person name="diCenzo G.C."/>
        </authorList>
    </citation>
    <scope>NUCLEOTIDE SEQUENCE</scope>
    <source>
        <strain evidence="4">QUZm001</strain>
    </source>
</reference>